<evidence type="ECO:0000313" key="2">
    <source>
        <dbReference type="EMBL" id="KAK6227439.1"/>
    </source>
</evidence>
<evidence type="ECO:0000256" key="1">
    <source>
        <dbReference type="SAM" id="MobiDB-lite"/>
    </source>
</evidence>
<gene>
    <name evidence="2" type="ORF">QIS74_00994</name>
</gene>
<feature type="region of interest" description="Disordered" evidence="1">
    <location>
        <begin position="109"/>
        <end position="131"/>
    </location>
</feature>
<dbReference type="AlphaFoldDB" id="A0AAV9TVG3"/>
<reference evidence="2 3" key="1">
    <citation type="submission" date="2023-04" db="EMBL/GenBank/DDBJ databases">
        <title>Colletotrichum tabacum stain YC1 causing leaf anthracnose on Nicotiana tabacum(L.) cv.</title>
        <authorList>
            <person name="Ji Z."/>
            <person name="Wang M."/>
            <person name="Zhang J."/>
            <person name="Wang N."/>
            <person name="Zhou Z."/>
        </authorList>
    </citation>
    <scope>NUCLEOTIDE SEQUENCE [LARGE SCALE GENOMIC DNA]</scope>
    <source>
        <strain evidence="2 3">YC1</strain>
    </source>
</reference>
<comment type="caution">
    <text evidence="2">The sequence shown here is derived from an EMBL/GenBank/DDBJ whole genome shotgun (WGS) entry which is preliminary data.</text>
</comment>
<accession>A0AAV9TVG3</accession>
<evidence type="ECO:0000313" key="3">
    <source>
        <dbReference type="Proteomes" id="UP001327957"/>
    </source>
</evidence>
<protein>
    <submittedName>
        <fullName evidence="2">Uncharacterized protein</fullName>
    </submittedName>
</protein>
<organism evidence="2 3">
    <name type="scientific">Colletotrichum tabaci</name>
    <dbReference type="NCBI Taxonomy" id="1209068"/>
    <lineage>
        <taxon>Eukaryota</taxon>
        <taxon>Fungi</taxon>
        <taxon>Dikarya</taxon>
        <taxon>Ascomycota</taxon>
        <taxon>Pezizomycotina</taxon>
        <taxon>Sordariomycetes</taxon>
        <taxon>Hypocreomycetidae</taxon>
        <taxon>Glomerellales</taxon>
        <taxon>Glomerellaceae</taxon>
        <taxon>Colletotrichum</taxon>
        <taxon>Colletotrichum destructivum species complex</taxon>
    </lineage>
</organism>
<feature type="region of interest" description="Disordered" evidence="1">
    <location>
        <begin position="67"/>
        <end position="93"/>
    </location>
</feature>
<sequence>MPHERVPREPEASSLLDPEEIRRRRRLGMFSRRLSVHRVDIWTAGNTESSSSSTGSPLLMNNQTELNPAQSTEHFPERRRPVALDSPRPLTSPAIELDTRDMAALQARNPTARNSQTVTSSSEPSWQSSAHDYGAGLPCAVHPLDSTPFQRSRSLRRCNQRLSRMRGSSVLLDTTEANVVNSALDYVERPLPPLPRSSPHPSTEDDEENWRSTQEEQEVLEEIARLL</sequence>
<proteinExistence type="predicted"/>
<feature type="compositionally biased region" description="Polar residues" evidence="1">
    <location>
        <begin position="109"/>
        <end position="130"/>
    </location>
</feature>
<dbReference type="EMBL" id="JASAOK010000001">
    <property type="protein sequence ID" value="KAK6227439.1"/>
    <property type="molecule type" value="Genomic_DNA"/>
</dbReference>
<name>A0AAV9TVG3_9PEZI</name>
<dbReference type="Proteomes" id="UP001327957">
    <property type="component" value="Unassembled WGS sequence"/>
</dbReference>
<keyword evidence="3" id="KW-1185">Reference proteome</keyword>
<feature type="region of interest" description="Disordered" evidence="1">
    <location>
        <begin position="187"/>
        <end position="222"/>
    </location>
</feature>